<keyword evidence="2" id="KW-1185">Reference proteome</keyword>
<gene>
    <name evidence="1" type="ORF">OG579_11315</name>
</gene>
<dbReference type="Proteomes" id="UP001432128">
    <property type="component" value="Chromosome"/>
</dbReference>
<dbReference type="InterPro" id="IPR029044">
    <property type="entry name" value="Nucleotide-diphossugar_trans"/>
</dbReference>
<protein>
    <submittedName>
        <fullName evidence="1">Glycosyltransferase family 2 protein</fullName>
    </submittedName>
</protein>
<name>A0AAU4JX09_9NOCA</name>
<dbReference type="AlphaFoldDB" id="A0AAU4JX09"/>
<dbReference type="RefSeq" id="WP_328856010.1">
    <property type="nucleotide sequence ID" value="NZ_CP108021.1"/>
</dbReference>
<accession>A0AAU4JX09</accession>
<organism evidence="1 2">
    <name type="scientific">Williamsia herbipolensis</name>
    <dbReference type="NCBI Taxonomy" id="1603258"/>
    <lineage>
        <taxon>Bacteria</taxon>
        <taxon>Bacillati</taxon>
        <taxon>Actinomycetota</taxon>
        <taxon>Actinomycetes</taxon>
        <taxon>Mycobacteriales</taxon>
        <taxon>Nocardiaceae</taxon>
        <taxon>Williamsia</taxon>
    </lineage>
</organism>
<evidence type="ECO:0000313" key="2">
    <source>
        <dbReference type="Proteomes" id="UP001432128"/>
    </source>
</evidence>
<evidence type="ECO:0000313" key="1">
    <source>
        <dbReference type="EMBL" id="WUM18347.1"/>
    </source>
</evidence>
<dbReference type="PANTHER" id="PTHR43179:SF11">
    <property type="entry name" value="GLYCOSYL TRANSFERASE"/>
    <property type="match status" value="1"/>
</dbReference>
<dbReference type="SUPFAM" id="SSF53448">
    <property type="entry name" value="Nucleotide-diphospho-sugar transferases"/>
    <property type="match status" value="1"/>
</dbReference>
<dbReference type="KEGG" id="whr:OG579_11315"/>
<dbReference type="PANTHER" id="PTHR43179">
    <property type="entry name" value="RHAMNOSYLTRANSFERASE WBBL"/>
    <property type="match status" value="1"/>
</dbReference>
<dbReference type="Gene3D" id="3.90.550.10">
    <property type="entry name" value="Spore Coat Polysaccharide Biosynthesis Protein SpsA, Chain A"/>
    <property type="match status" value="1"/>
</dbReference>
<dbReference type="EMBL" id="CP108021">
    <property type="protein sequence ID" value="WUM18347.1"/>
    <property type="molecule type" value="Genomic_DNA"/>
</dbReference>
<proteinExistence type="predicted"/>
<sequence length="261" mass="28954">MAKTLLVTVPVFGQIEYTHALVGDLEREGVDYMIVDNKGDYSPVADERVHTPGRNTGWAGGSNLGFRTAFAEGYDAGMTLNNDVRISRGFFDGILDERLPDDAGAVVGVYDDGAHFAMHSEHEGPAAEYEPRDAYRELAVCDGTALMLTREAFVAVGELDERTFGRFAWGADVDLSLRLREEGFRIVATERSFLNHFGRRTADVVAGRRRYQLFGGFSMSRGLKRIYGRHWSRRVAAETVDVLSLDDHTVLHTTSLADRSA</sequence>
<reference evidence="1 2" key="1">
    <citation type="submission" date="2022-10" db="EMBL/GenBank/DDBJ databases">
        <title>The complete genomes of actinobacterial strains from the NBC collection.</title>
        <authorList>
            <person name="Joergensen T.S."/>
            <person name="Alvarez Arevalo M."/>
            <person name="Sterndorff E.B."/>
            <person name="Faurdal D."/>
            <person name="Vuksanovic O."/>
            <person name="Mourched A.-S."/>
            <person name="Charusanti P."/>
            <person name="Shaw S."/>
            <person name="Blin K."/>
            <person name="Weber T."/>
        </authorList>
    </citation>
    <scope>NUCLEOTIDE SEQUENCE [LARGE SCALE GENOMIC DNA]</scope>
    <source>
        <strain evidence="1 2">NBC_00319</strain>
    </source>
</reference>